<comment type="subunit">
    <text evidence="6">The complex is composed of six subunits: RnfA, RnfB, RnfC, RnfD, RnfE and RnfG.</text>
</comment>
<evidence type="ECO:0000256" key="2">
    <source>
        <dbReference type="ARBA" id="ARBA00022553"/>
    </source>
</evidence>
<dbReference type="PIRSF" id="PIRSF006091">
    <property type="entry name" value="E_trnsport_RnfG"/>
    <property type="match status" value="1"/>
</dbReference>
<dbReference type="PANTHER" id="PTHR36118:SF1">
    <property type="entry name" value="ION-TRANSLOCATING OXIDOREDUCTASE COMPLEX SUBUNIT G"/>
    <property type="match status" value="1"/>
</dbReference>
<keyword evidence="6" id="KW-0997">Cell inner membrane</keyword>
<dbReference type="GO" id="GO:0022900">
    <property type="term" value="P:electron transport chain"/>
    <property type="evidence" value="ECO:0007669"/>
    <property type="project" value="UniProtKB-UniRule"/>
</dbReference>
<dbReference type="Pfam" id="PF04205">
    <property type="entry name" value="FMN_bind"/>
    <property type="match status" value="1"/>
</dbReference>
<dbReference type="GO" id="GO:0009055">
    <property type="term" value="F:electron transfer activity"/>
    <property type="evidence" value="ECO:0007669"/>
    <property type="project" value="InterPro"/>
</dbReference>
<dbReference type="PANTHER" id="PTHR36118">
    <property type="entry name" value="ION-TRANSLOCATING OXIDOREDUCTASE COMPLEX SUBUNIT G"/>
    <property type="match status" value="1"/>
</dbReference>
<dbReference type="HAMAP" id="MF_00479">
    <property type="entry name" value="RsxG_RnfG"/>
    <property type="match status" value="1"/>
</dbReference>
<evidence type="ECO:0000256" key="4">
    <source>
        <dbReference type="ARBA" id="ARBA00022643"/>
    </source>
</evidence>
<reference evidence="9" key="1">
    <citation type="submission" date="2009-08" db="EMBL/GenBank/DDBJ databases">
        <authorList>
            <consortium name="US DOE Joint Genome Institute"/>
            <person name="Lucas S."/>
            <person name="Copeland A."/>
            <person name="Lapidus A."/>
            <person name="Glavina del Rio T."/>
            <person name="Dalin E."/>
            <person name="Tice H."/>
            <person name="Bruce D."/>
            <person name="Barry K."/>
            <person name="Pitluck S."/>
            <person name="Lowry S."/>
            <person name="Larimer F."/>
            <person name="Land M."/>
            <person name="Hauser L."/>
            <person name="Kyrpides N."/>
            <person name="Ivanova N."/>
            <person name="McMahon K.D."/>
            <person name="Hugenholtz P."/>
        </authorList>
    </citation>
    <scope>NUCLEOTIDE SEQUENCE</scope>
    <source>
        <strain evidence="9">UW-1</strain>
    </source>
</reference>
<dbReference type="GO" id="GO:0005886">
    <property type="term" value="C:plasma membrane"/>
    <property type="evidence" value="ECO:0007669"/>
    <property type="project" value="UniProtKB-SubCell"/>
</dbReference>
<evidence type="ECO:0000256" key="6">
    <source>
        <dbReference type="HAMAP-Rule" id="MF_00479"/>
    </source>
</evidence>
<dbReference type="NCBIfam" id="NF002519">
    <property type="entry name" value="PRK01908.1"/>
    <property type="match status" value="1"/>
</dbReference>
<dbReference type="HOGENOM" id="CLU_077882_1_0_4"/>
<sequence precursor="true">MTPPVRTPTAARMAVRTAVILLIFVVVFTSLLAGAFLWTRPAIEAAAAAEKMKLIGEVLPSLAYDNDLLKDSRQLAPSAALGLDEASTAYLARKDGRPSALVLEAVAPDGYAGRIRLLIAVAADGTLLGVRVTQHKETPGLGDYIEPRKDRNKQRPWITQFDGLSLATVGEREWRVKKDSGRFDSLAGATITPRAVIRAVHKALQYVAENRQQLFAYHSGEGQ</sequence>
<comment type="similarity">
    <text evidence="6">Belongs to the RnfG family.</text>
</comment>
<keyword evidence="6 7" id="KW-0812">Transmembrane</keyword>
<evidence type="ECO:0000313" key="9">
    <source>
        <dbReference type="EMBL" id="ACV36233.1"/>
    </source>
</evidence>
<dbReference type="eggNOG" id="COG4659">
    <property type="taxonomic scope" value="Bacteria"/>
</dbReference>
<name>C7RU69_ACCRE</name>
<dbReference type="AlphaFoldDB" id="C7RU69"/>
<evidence type="ECO:0000259" key="8">
    <source>
        <dbReference type="SMART" id="SM00900"/>
    </source>
</evidence>
<dbReference type="KEGG" id="app:CAP2UW1_2955"/>
<evidence type="ECO:0000256" key="7">
    <source>
        <dbReference type="SAM" id="Phobius"/>
    </source>
</evidence>
<dbReference type="GO" id="GO:0010181">
    <property type="term" value="F:FMN binding"/>
    <property type="evidence" value="ECO:0007669"/>
    <property type="project" value="InterPro"/>
</dbReference>
<reference evidence="9" key="2">
    <citation type="submission" date="2009-09" db="EMBL/GenBank/DDBJ databases">
        <title>Complete sequence of chromosome of Candidatus Accumulibacter phosphatis clade IIA str. UW-1.</title>
        <authorList>
            <consortium name="US DOE Joint Genome Institute"/>
            <person name="Martin H.G."/>
            <person name="Ivanova N."/>
            <person name="Kunin V."/>
            <person name="Warnecke F."/>
            <person name="Barry K."/>
            <person name="He S."/>
            <person name="Salamov A."/>
            <person name="Szeto E."/>
            <person name="Dalin E."/>
            <person name="Pangilinan J.L."/>
            <person name="Lapidus A."/>
            <person name="Lowry S."/>
            <person name="Kyrpides N.C."/>
            <person name="McMahon K.D."/>
            <person name="Hugenholtz P."/>
        </authorList>
    </citation>
    <scope>NUCLEOTIDE SEQUENCE [LARGE SCALE GENOMIC DNA]</scope>
    <source>
        <strain evidence="9">UW-1</strain>
    </source>
</reference>
<evidence type="ECO:0000256" key="3">
    <source>
        <dbReference type="ARBA" id="ARBA00022630"/>
    </source>
</evidence>
<dbReference type="Gene3D" id="3.90.1010.20">
    <property type="match status" value="1"/>
</dbReference>
<dbReference type="EC" id="7.-.-.-" evidence="6"/>
<proteinExistence type="inferred from homology"/>
<dbReference type="SMART" id="SM00900">
    <property type="entry name" value="FMN_bind"/>
    <property type="match status" value="1"/>
</dbReference>
<dbReference type="InterPro" id="IPR010209">
    <property type="entry name" value="Ion_transpt_RnfG/RsxG"/>
</dbReference>
<keyword evidence="2 6" id="KW-0597">Phosphoprotein</keyword>
<keyword evidence="3 6" id="KW-0285">Flavoprotein</keyword>
<dbReference type="InterPro" id="IPR007329">
    <property type="entry name" value="FMN-bd"/>
</dbReference>
<evidence type="ECO:0000256" key="1">
    <source>
        <dbReference type="ARBA" id="ARBA00022448"/>
    </source>
</evidence>
<comment type="cofactor">
    <cofactor evidence="6">
        <name>FMN</name>
        <dbReference type="ChEBI" id="CHEBI:58210"/>
    </cofactor>
</comment>
<dbReference type="OrthoDB" id="9784165at2"/>
<keyword evidence="6" id="KW-1278">Translocase</keyword>
<keyword evidence="6 7" id="KW-1133">Transmembrane helix</keyword>
<keyword evidence="6" id="KW-1003">Cell membrane</keyword>
<accession>C7RU69</accession>
<keyword evidence="1 6" id="KW-0813">Transport</keyword>
<dbReference type="STRING" id="522306.CAP2UW1_2955"/>
<dbReference type="EMBL" id="CP001715">
    <property type="protein sequence ID" value="ACV36233.1"/>
    <property type="molecule type" value="Genomic_DNA"/>
</dbReference>
<protein>
    <recommendedName>
        <fullName evidence="6">Ion-translocating oxidoreductase complex subunit G</fullName>
        <ecNumber evidence="6">7.-.-.-</ecNumber>
    </recommendedName>
    <alternativeName>
        <fullName evidence="6">Rnf electron transport complex subunit G</fullName>
    </alternativeName>
</protein>
<feature type="transmembrane region" description="Helical" evidence="7">
    <location>
        <begin position="18"/>
        <end position="38"/>
    </location>
</feature>
<organism evidence="9">
    <name type="scientific">Accumulibacter regalis</name>
    <dbReference type="NCBI Taxonomy" id="522306"/>
    <lineage>
        <taxon>Bacteria</taxon>
        <taxon>Pseudomonadati</taxon>
        <taxon>Pseudomonadota</taxon>
        <taxon>Betaproteobacteria</taxon>
        <taxon>Candidatus Accumulibacter</taxon>
    </lineage>
</organism>
<keyword evidence="4 6" id="KW-0288">FMN</keyword>
<gene>
    <name evidence="6" type="primary">rnfG</name>
    <name evidence="9" type="ordered locus">CAP2UW1_2955</name>
</gene>
<comment type="function">
    <text evidence="6">Part of a membrane-bound complex that couples electron transfer with translocation of ions across the membrane.</text>
</comment>
<feature type="domain" description="FMN-binding" evidence="8">
    <location>
        <begin position="110"/>
        <end position="207"/>
    </location>
</feature>
<keyword evidence="6 7" id="KW-0472">Membrane</keyword>
<dbReference type="NCBIfam" id="TIGR01947">
    <property type="entry name" value="rnfG"/>
    <property type="match status" value="1"/>
</dbReference>
<evidence type="ECO:0000256" key="5">
    <source>
        <dbReference type="ARBA" id="ARBA00022982"/>
    </source>
</evidence>
<comment type="subcellular location">
    <subcellularLocation>
        <location evidence="6">Cell inner membrane</location>
        <topology evidence="6">Single-pass membrane protein</topology>
    </subcellularLocation>
</comment>
<keyword evidence="5 6" id="KW-0249">Electron transport</keyword>
<feature type="modified residue" description="FMN phosphoryl threonine" evidence="6">
    <location>
        <position position="190"/>
    </location>
</feature>